<keyword evidence="1" id="KW-0472">Membrane</keyword>
<accession>A0A0D0MSJ4</accession>
<dbReference type="InterPro" id="IPR007039">
    <property type="entry name" value="TrbC/VirB2"/>
</dbReference>
<name>A0A0D0MSJ4_VARPD</name>
<dbReference type="Pfam" id="PF04956">
    <property type="entry name" value="TrbC"/>
    <property type="match status" value="1"/>
</dbReference>
<proteinExistence type="predicted"/>
<sequence>MRHARIRPAGDVCGRAQCLGLLFVAALVITHPEAALAGSPFATGANATQQQLVAILTPLAAVAVMVSGAMAWFGRLSWWWMVAVVIGTVLVFGGPQIVSWIRGLFGV</sequence>
<keyword evidence="1" id="KW-1133">Transmembrane helix</keyword>
<comment type="caution">
    <text evidence="2">The sequence shown here is derived from an EMBL/GenBank/DDBJ whole genome shotgun (WGS) entry which is preliminary data.</text>
</comment>
<dbReference type="Proteomes" id="UP000032067">
    <property type="component" value="Unassembled WGS sequence"/>
</dbReference>
<keyword evidence="1" id="KW-0812">Transmembrane</keyword>
<reference evidence="2 3" key="1">
    <citation type="submission" date="2014-12" db="EMBL/GenBank/DDBJ databases">
        <title>16Stimator: statistical estimation of ribosomal gene copy numbers from draft genome assemblies.</title>
        <authorList>
            <person name="Perisin M.A."/>
            <person name="Vetter M."/>
            <person name="Gilbert J.A."/>
            <person name="Bergelson J."/>
        </authorList>
    </citation>
    <scope>NUCLEOTIDE SEQUENCE [LARGE SCALE GENOMIC DNA]</scope>
    <source>
        <strain evidence="2 3">MEDvA23</strain>
    </source>
</reference>
<evidence type="ECO:0000313" key="2">
    <source>
        <dbReference type="EMBL" id="KIQ35471.1"/>
    </source>
</evidence>
<protein>
    <submittedName>
        <fullName evidence="2">Transposase</fullName>
    </submittedName>
</protein>
<evidence type="ECO:0000256" key="1">
    <source>
        <dbReference type="SAM" id="Phobius"/>
    </source>
</evidence>
<dbReference type="AlphaFoldDB" id="A0A0D0MSJ4"/>
<dbReference type="OrthoDB" id="8859181at2"/>
<evidence type="ECO:0000313" key="3">
    <source>
        <dbReference type="Proteomes" id="UP000032067"/>
    </source>
</evidence>
<feature type="transmembrane region" description="Helical" evidence="1">
    <location>
        <begin position="53"/>
        <end position="73"/>
    </location>
</feature>
<dbReference type="EMBL" id="JXQQ01000010">
    <property type="protein sequence ID" value="KIQ35471.1"/>
    <property type="molecule type" value="Genomic_DNA"/>
</dbReference>
<feature type="transmembrane region" description="Helical" evidence="1">
    <location>
        <begin position="80"/>
        <end position="101"/>
    </location>
</feature>
<organism evidence="2 3">
    <name type="scientific">Variovorax paradoxus</name>
    <dbReference type="NCBI Taxonomy" id="34073"/>
    <lineage>
        <taxon>Bacteria</taxon>
        <taxon>Pseudomonadati</taxon>
        <taxon>Pseudomonadota</taxon>
        <taxon>Betaproteobacteria</taxon>
        <taxon>Burkholderiales</taxon>
        <taxon>Comamonadaceae</taxon>
        <taxon>Variovorax</taxon>
    </lineage>
</organism>
<gene>
    <name evidence="2" type="ORF">RT97_05785</name>
</gene>